<reference evidence="3" key="2">
    <citation type="submission" date="2014-11" db="EMBL/GenBank/DDBJ databases">
        <title>Draft genome sequence of Hydrogenophaga intermedia S1.</title>
        <authorList>
            <person name="Gan H.M."/>
            <person name="Chew T.H."/>
            <person name="Stolz A."/>
        </authorList>
    </citation>
    <scope>NUCLEOTIDE SEQUENCE [LARGE SCALE GENOMIC DNA]</scope>
    <source>
        <strain evidence="3">S1</strain>
    </source>
</reference>
<feature type="region of interest" description="Disordered" evidence="1">
    <location>
        <begin position="1"/>
        <end position="25"/>
    </location>
</feature>
<dbReference type="InterPro" id="IPR021549">
    <property type="entry name" value="DUF2894"/>
</dbReference>
<protein>
    <recommendedName>
        <fullName evidence="4">DUF2894 domain-containing protein</fullName>
    </recommendedName>
</protein>
<keyword evidence="3" id="KW-1185">Reference proteome</keyword>
<name>A0A1L1PFJ7_HYDIT</name>
<accession>A0A1L1PFJ7</accession>
<evidence type="ECO:0000313" key="3">
    <source>
        <dbReference type="Proteomes" id="UP000028878"/>
    </source>
</evidence>
<evidence type="ECO:0000256" key="1">
    <source>
        <dbReference type="SAM" id="MobiDB-lite"/>
    </source>
</evidence>
<organism evidence="2 3">
    <name type="scientific">Hydrogenophaga intermedia</name>
    <dbReference type="NCBI Taxonomy" id="65786"/>
    <lineage>
        <taxon>Bacteria</taxon>
        <taxon>Pseudomonadati</taxon>
        <taxon>Pseudomonadota</taxon>
        <taxon>Betaproteobacteria</taxon>
        <taxon>Burkholderiales</taxon>
        <taxon>Comamonadaceae</taxon>
        <taxon>Hydrogenophaga</taxon>
    </lineage>
</organism>
<reference evidence="3" key="1">
    <citation type="submission" date="2014-02" db="EMBL/GenBank/DDBJ databases">
        <authorList>
            <person name="Gan H."/>
        </authorList>
    </citation>
    <scope>NUCLEOTIDE SEQUENCE [LARGE SCALE GENOMIC DNA]</scope>
    <source>
        <strain evidence="3">S1</strain>
    </source>
</reference>
<sequence length="137" mass="15215">MTESDDAPRPHHGAARRGVPTTQASVLAQLNRHIADVTGQPQAARTELRSAQAFRDTWERLHAEDEVHQALQRGPENPGPLNPHRLVLRTLGLLSELSPEYLRRFMAHADALLWLDEASALLKPSPTVKARKARSKA</sequence>
<dbReference type="Pfam" id="PF11445">
    <property type="entry name" value="DUF2894"/>
    <property type="match status" value="1"/>
</dbReference>
<gene>
    <name evidence="2" type="ORF">BN948_01946</name>
</gene>
<evidence type="ECO:0000313" key="2">
    <source>
        <dbReference type="EMBL" id="CDN87524.1"/>
    </source>
</evidence>
<dbReference type="EMBL" id="CCAE010000012">
    <property type="protein sequence ID" value="CDN87524.1"/>
    <property type="molecule type" value="Genomic_DNA"/>
</dbReference>
<dbReference type="AlphaFoldDB" id="A0A1L1PFJ7"/>
<evidence type="ECO:0008006" key="4">
    <source>
        <dbReference type="Google" id="ProtNLM"/>
    </source>
</evidence>
<dbReference type="Proteomes" id="UP000028878">
    <property type="component" value="Unassembled WGS sequence"/>
</dbReference>
<dbReference type="RefSeq" id="WP_009520484.1">
    <property type="nucleotide sequence ID" value="NZ_CCAE010000012.1"/>
</dbReference>
<proteinExistence type="predicted"/>